<dbReference type="GO" id="GO:0016020">
    <property type="term" value="C:membrane"/>
    <property type="evidence" value="ECO:0007669"/>
    <property type="project" value="UniProtKB-SubCell"/>
</dbReference>
<reference evidence="8 9" key="1">
    <citation type="submission" date="2016-10" db="EMBL/GenBank/DDBJ databases">
        <title>Comparative genome analysis of multiple Pseudomonas spp. focuses on biocontrol and plant growth promoting traits.</title>
        <authorList>
            <person name="Tao X.-Y."/>
            <person name="Taylor C.G."/>
        </authorList>
    </citation>
    <scope>NUCLEOTIDE SEQUENCE [LARGE SCALE GENOMIC DNA]</scope>
    <source>
        <strain evidence="8 9">38D4</strain>
    </source>
</reference>
<keyword evidence="2 6" id="KW-0812">Transmembrane</keyword>
<accession>A0A423JVL7</accession>
<feature type="transmembrane region" description="Helical" evidence="6">
    <location>
        <begin position="276"/>
        <end position="294"/>
    </location>
</feature>
<dbReference type="EMBL" id="MOBO01000002">
    <property type="protein sequence ID" value="RON41732.1"/>
    <property type="molecule type" value="Genomic_DNA"/>
</dbReference>
<feature type="transmembrane region" description="Helical" evidence="6">
    <location>
        <begin position="252"/>
        <end position="270"/>
    </location>
</feature>
<name>A0A423JVL7_9PSED</name>
<organism evidence="8 9">
    <name type="scientific">Pseudomonas brassicacearum</name>
    <dbReference type="NCBI Taxonomy" id="930166"/>
    <lineage>
        <taxon>Bacteria</taxon>
        <taxon>Pseudomonadati</taxon>
        <taxon>Pseudomonadota</taxon>
        <taxon>Gammaproteobacteria</taxon>
        <taxon>Pseudomonadales</taxon>
        <taxon>Pseudomonadaceae</taxon>
        <taxon>Pseudomonas</taxon>
    </lineage>
</organism>
<dbReference type="InterPro" id="IPR051533">
    <property type="entry name" value="WaaL-like"/>
</dbReference>
<evidence type="ECO:0000313" key="9">
    <source>
        <dbReference type="Proteomes" id="UP000286351"/>
    </source>
</evidence>
<dbReference type="Proteomes" id="UP000286351">
    <property type="component" value="Unassembled WGS sequence"/>
</dbReference>
<feature type="domain" description="O-antigen ligase-related" evidence="7">
    <location>
        <begin position="260"/>
        <end position="438"/>
    </location>
</feature>
<comment type="subcellular location">
    <subcellularLocation>
        <location evidence="1">Membrane</location>
        <topology evidence="1">Multi-pass membrane protein</topology>
    </subcellularLocation>
</comment>
<dbReference type="InterPro" id="IPR007016">
    <property type="entry name" value="O-antigen_ligase-rel_domated"/>
</dbReference>
<evidence type="ECO:0000256" key="4">
    <source>
        <dbReference type="ARBA" id="ARBA00023136"/>
    </source>
</evidence>
<dbReference type="GO" id="GO:0016874">
    <property type="term" value="F:ligase activity"/>
    <property type="evidence" value="ECO:0007669"/>
    <property type="project" value="UniProtKB-KW"/>
</dbReference>
<evidence type="ECO:0000256" key="2">
    <source>
        <dbReference type="ARBA" id="ARBA00022692"/>
    </source>
</evidence>
<evidence type="ECO:0000256" key="6">
    <source>
        <dbReference type="SAM" id="Phobius"/>
    </source>
</evidence>
<feature type="compositionally biased region" description="Basic and acidic residues" evidence="5">
    <location>
        <begin position="527"/>
        <end position="544"/>
    </location>
</feature>
<evidence type="ECO:0000259" key="7">
    <source>
        <dbReference type="Pfam" id="PF04932"/>
    </source>
</evidence>
<proteinExistence type="predicted"/>
<dbReference type="AlphaFoldDB" id="A0A423JVL7"/>
<dbReference type="Pfam" id="PF04932">
    <property type="entry name" value="Wzy_C"/>
    <property type="match status" value="1"/>
</dbReference>
<feature type="transmembrane region" description="Helical" evidence="6">
    <location>
        <begin position="75"/>
        <end position="93"/>
    </location>
</feature>
<keyword evidence="8" id="KW-0436">Ligase</keyword>
<dbReference type="PANTHER" id="PTHR37422">
    <property type="entry name" value="TEICHURONIC ACID BIOSYNTHESIS PROTEIN TUAE"/>
    <property type="match status" value="1"/>
</dbReference>
<keyword evidence="4 6" id="KW-0472">Membrane</keyword>
<feature type="transmembrane region" description="Helical" evidence="6">
    <location>
        <begin position="306"/>
        <end position="326"/>
    </location>
</feature>
<gene>
    <name evidence="8" type="ORF">BK664_04055</name>
</gene>
<feature type="transmembrane region" description="Helical" evidence="6">
    <location>
        <begin position="160"/>
        <end position="184"/>
    </location>
</feature>
<evidence type="ECO:0000256" key="3">
    <source>
        <dbReference type="ARBA" id="ARBA00022989"/>
    </source>
</evidence>
<feature type="transmembrane region" description="Helical" evidence="6">
    <location>
        <begin position="105"/>
        <end position="124"/>
    </location>
</feature>
<keyword evidence="3 6" id="KW-1133">Transmembrane helix</keyword>
<evidence type="ECO:0000256" key="5">
    <source>
        <dbReference type="SAM" id="MobiDB-lite"/>
    </source>
</evidence>
<dbReference type="PANTHER" id="PTHR37422:SF13">
    <property type="entry name" value="LIPOPOLYSACCHARIDE BIOSYNTHESIS PROTEIN PA4999-RELATED"/>
    <property type="match status" value="1"/>
</dbReference>
<sequence length="544" mass="59617">MSNFYPNKNSYAIAAGAIISIFLMQDPGAFFYTGILGAASLVLMALISPWMGLLALFPLAFALRPAPPSIGPQELAFAVLLAVIFIASLVKTLRSFGINAALKLFATPLLIGLGILSINLTVAMTNHVPLSDWLRGTVPFLFIYALLPVSALIGDDESKIRWVGGSFATLIFLTAGYIVFYYFYQGIWRPYWIVPADGEAIKLTKEAAMNNLNAIGPMRDRITMVLAQATDSLLPVGIVAGFVTSVLTRNKYITYTGAIMSLLCMTAVLITFTRSMLLSALLVIILFSSFIFFFRKNLRKKLSISVVALGAYGLVFIFATDMQQIWLGRMSLLVESGIETIVNWAPTPEAKIENSVAPLEPPLTPKESADFNVSSRVEEYRIAWGLFTAHPVLGNGLGIKHEMRWETANGTSFTQFVAYVHNWPLYILMVGGALGVSTYSLILLGPILFRITSLRSESEHWTIIRAVVLTMAIYGLFFAVFRLITFNLLLAAAWGVIFAQDLSRKYNPQSIPGKDARLGALSGKSDGASDKLKSADEKNMELPV</sequence>
<feature type="transmembrane region" description="Helical" evidence="6">
    <location>
        <begin position="461"/>
        <end position="478"/>
    </location>
</feature>
<comment type="caution">
    <text evidence="8">The sequence shown here is derived from an EMBL/GenBank/DDBJ whole genome shotgun (WGS) entry which is preliminary data.</text>
</comment>
<feature type="region of interest" description="Disordered" evidence="5">
    <location>
        <begin position="511"/>
        <end position="544"/>
    </location>
</feature>
<dbReference type="RefSeq" id="WP_123364659.1">
    <property type="nucleotide sequence ID" value="NZ_MOBO01000002.1"/>
</dbReference>
<feature type="transmembrane region" description="Helical" evidence="6">
    <location>
        <begin position="136"/>
        <end position="154"/>
    </location>
</feature>
<feature type="transmembrane region" description="Helical" evidence="6">
    <location>
        <begin position="12"/>
        <end position="32"/>
    </location>
</feature>
<protein>
    <submittedName>
        <fullName evidence="8">Ligase</fullName>
    </submittedName>
</protein>
<evidence type="ECO:0000256" key="1">
    <source>
        <dbReference type="ARBA" id="ARBA00004141"/>
    </source>
</evidence>
<evidence type="ECO:0000313" key="8">
    <source>
        <dbReference type="EMBL" id="RON41732.1"/>
    </source>
</evidence>
<feature type="transmembrane region" description="Helical" evidence="6">
    <location>
        <begin position="38"/>
        <end position="63"/>
    </location>
</feature>
<feature type="transmembrane region" description="Helical" evidence="6">
    <location>
        <begin position="425"/>
        <end position="449"/>
    </location>
</feature>